<dbReference type="NCBIfam" id="TIGR03914">
    <property type="entry name" value="UDG_fam_dom"/>
    <property type="match status" value="1"/>
</dbReference>
<dbReference type="EMBL" id="JAVDRF010000001">
    <property type="protein sequence ID" value="MDR6534547.1"/>
    <property type="molecule type" value="Genomic_DNA"/>
</dbReference>
<keyword evidence="8" id="KW-0411">Iron-sulfur</keyword>
<dbReference type="CDD" id="cd10030">
    <property type="entry name" value="UDG-F4_TTUDGA_SPO1dp_like"/>
    <property type="match status" value="1"/>
</dbReference>
<dbReference type="Pfam" id="PF03167">
    <property type="entry name" value="UDG"/>
    <property type="match status" value="1"/>
</dbReference>
<evidence type="ECO:0000256" key="4">
    <source>
        <dbReference type="ARBA" id="ARBA00022723"/>
    </source>
</evidence>
<comment type="caution">
    <text evidence="11">The sequence shown here is derived from an EMBL/GenBank/DDBJ whole genome shotgun (WGS) entry which is preliminary data.</text>
</comment>
<dbReference type="InterPro" id="IPR051536">
    <property type="entry name" value="UDG_Type-4/5"/>
</dbReference>
<dbReference type="PANTHER" id="PTHR33693">
    <property type="entry name" value="TYPE-5 URACIL-DNA GLYCOSYLASE"/>
    <property type="match status" value="1"/>
</dbReference>
<keyword evidence="12" id="KW-1185">Reference proteome</keyword>
<dbReference type="SMART" id="SM00986">
    <property type="entry name" value="UDG"/>
    <property type="match status" value="1"/>
</dbReference>
<evidence type="ECO:0000256" key="1">
    <source>
        <dbReference type="ARBA" id="ARBA00006521"/>
    </source>
</evidence>
<evidence type="ECO:0000256" key="5">
    <source>
        <dbReference type="ARBA" id="ARBA00022763"/>
    </source>
</evidence>
<keyword evidence="3" id="KW-0004">4Fe-4S</keyword>
<evidence type="ECO:0000256" key="3">
    <source>
        <dbReference type="ARBA" id="ARBA00022485"/>
    </source>
</evidence>
<evidence type="ECO:0000313" key="11">
    <source>
        <dbReference type="EMBL" id="MDR6534547.1"/>
    </source>
</evidence>
<dbReference type="SMART" id="SM00987">
    <property type="entry name" value="UreE_C"/>
    <property type="match status" value="1"/>
</dbReference>
<keyword evidence="11" id="KW-0808">Transferase</keyword>
<keyword evidence="6" id="KW-0378">Hydrolase</keyword>
<keyword evidence="4" id="KW-0479">Metal-binding</keyword>
<reference evidence="11 12" key="1">
    <citation type="submission" date="2023-07" db="EMBL/GenBank/DDBJ databases">
        <title>Sorghum-associated microbial communities from plants grown in Nebraska, USA.</title>
        <authorList>
            <person name="Schachtman D."/>
        </authorList>
    </citation>
    <scope>NUCLEOTIDE SEQUENCE [LARGE SCALE GENOMIC DNA]</scope>
    <source>
        <strain evidence="11 12">DS1781</strain>
    </source>
</reference>
<accession>A0ABU1N8B2</accession>
<dbReference type="SUPFAM" id="SSF52141">
    <property type="entry name" value="Uracil-DNA glycosylase-like"/>
    <property type="match status" value="1"/>
</dbReference>
<name>A0ABU1N8B2_9BURK</name>
<organism evidence="11 12">
    <name type="scientific">Variovorax soli</name>
    <dbReference type="NCBI Taxonomy" id="376815"/>
    <lineage>
        <taxon>Bacteria</taxon>
        <taxon>Pseudomonadati</taxon>
        <taxon>Pseudomonadota</taxon>
        <taxon>Betaproteobacteria</taxon>
        <taxon>Burkholderiales</taxon>
        <taxon>Comamonadaceae</taxon>
        <taxon>Variovorax</taxon>
    </lineage>
</organism>
<evidence type="ECO:0000259" key="10">
    <source>
        <dbReference type="SMART" id="SM00986"/>
    </source>
</evidence>
<gene>
    <name evidence="11" type="ORF">J2739_000307</name>
</gene>
<dbReference type="InterPro" id="IPR036895">
    <property type="entry name" value="Uracil-DNA_glycosylase-like_sf"/>
</dbReference>
<dbReference type="PANTHER" id="PTHR33693:SF9">
    <property type="entry name" value="TYPE-4 URACIL-DNA GLYCOSYLASE"/>
    <property type="match status" value="1"/>
</dbReference>
<comment type="similarity">
    <text evidence="1">Belongs to the uracil-DNA glycosylase (UDG) superfamily. Type 4 (UDGa) family.</text>
</comment>
<evidence type="ECO:0000256" key="6">
    <source>
        <dbReference type="ARBA" id="ARBA00022801"/>
    </source>
</evidence>
<dbReference type="InterPro" id="IPR005122">
    <property type="entry name" value="Uracil-DNA_glycosylase-like"/>
</dbReference>
<keyword evidence="9" id="KW-0234">DNA repair</keyword>
<dbReference type="Proteomes" id="UP001184230">
    <property type="component" value="Unassembled WGS sequence"/>
</dbReference>
<protein>
    <recommendedName>
        <fullName evidence="2">Type-4 uracil-DNA glycosylase</fullName>
    </recommendedName>
</protein>
<evidence type="ECO:0000256" key="7">
    <source>
        <dbReference type="ARBA" id="ARBA00023004"/>
    </source>
</evidence>
<proteinExistence type="inferred from homology"/>
<dbReference type="NCBIfam" id="TIGR00758">
    <property type="entry name" value="UDG_fam4"/>
    <property type="match status" value="1"/>
</dbReference>
<evidence type="ECO:0000256" key="9">
    <source>
        <dbReference type="ARBA" id="ARBA00023204"/>
    </source>
</evidence>
<dbReference type="Gene3D" id="3.40.470.10">
    <property type="entry name" value="Uracil-DNA glycosylase-like domain"/>
    <property type="match status" value="1"/>
</dbReference>
<evidence type="ECO:0000256" key="2">
    <source>
        <dbReference type="ARBA" id="ARBA00019403"/>
    </source>
</evidence>
<evidence type="ECO:0000313" key="12">
    <source>
        <dbReference type="Proteomes" id="UP001184230"/>
    </source>
</evidence>
<sequence length="217" mass="24040">MPDSPRSPELPEDPERALEALRQATNRCRECPIGEHATQSVFGEGRVGAAVMVVGEQPGNQEDLQGRPFVGPSGQLFDQAVADLGWSRDRLYVTNAVKHFKFELRGKRRMHKTPAQREIAACLHWLESEIAQVRPKALIALGATASRALLGRPVAVMRERGHWHTDARGLPVLVTLHPSALLRGDPAERELAYAAWLKDLAVAGEYLAPRKRPAQKR</sequence>
<dbReference type="GO" id="GO:0003887">
    <property type="term" value="F:DNA-directed DNA polymerase activity"/>
    <property type="evidence" value="ECO:0007669"/>
    <property type="project" value="UniProtKB-EC"/>
</dbReference>
<evidence type="ECO:0000256" key="8">
    <source>
        <dbReference type="ARBA" id="ARBA00023014"/>
    </source>
</evidence>
<keyword evidence="5" id="KW-0227">DNA damage</keyword>
<keyword evidence="7" id="KW-0408">Iron</keyword>
<keyword evidence="11" id="KW-0548">Nucleotidyltransferase</keyword>
<dbReference type="InterPro" id="IPR005273">
    <property type="entry name" value="Ura-DNA_glyco_family4"/>
</dbReference>
<feature type="domain" description="Uracil-DNA glycosylase-like" evidence="10">
    <location>
        <begin position="42"/>
        <end position="197"/>
    </location>
</feature>